<keyword evidence="2" id="KW-1185">Reference proteome</keyword>
<accession>A0A3P3TUP7</accession>
<evidence type="ECO:0000313" key="2">
    <source>
        <dbReference type="Proteomes" id="UP000267017"/>
    </source>
</evidence>
<dbReference type="AlphaFoldDB" id="A0A3P3TUP7"/>
<evidence type="ECO:0000313" key="1">
    <source>
        <dbReference type="EMBL" id="RRJ61865.1"/>
    </source>
</evidence>
<dbReference type="Proteomes" id="UP000267017">
    <property type="component" value="Unassembled WGS sequence"/>
</dbReference>
<sequence length="63" mass="7412">MLSDRKLRLKRYVSQTIFFAGFIQSQGDYSDNPSIYSLVFIVMEMKTCLKKRPVFKINMEVQA</sequence>
<reference evidence="1 2" key="1">
    <citation type="submission" date="2018-11" db="EMBL/GenBank/DDBJ databases">
        <title>Genome sequencing of Paenibacillus sp. KCOM 3021 (= ChDC PVNT-B20).</title>
        <authorList>
            <person name="Kook J.-K."/>
            <person name="Park S.-N."/>
            <person name="Lim Y.K."/>
        </authorList>
    </citation>
    <scope>NUCLEOTIDE SEQUENCE [LARGE SCALE GENOMIC DNA]</scope>
    <source>
        <strain evidence="1 2">KCOM 3021</strain>
    </source>
</reference>
<comment type="caution">
    <text evidence="1">The sequence shown here is derived from an EMBL/GenBank/DDBJ whole genome shotgun (WGS) entry which is preliminary data.</text>
</comment>
<gene>
    <name evidence="1" type="ORF">EHV15_01890</name>
</gene>
<dbReference type="EMBL" id="RRCN01000001">
    <property type="protein sequence ID" value="RRJ61865.1"/>
    <property type="molecule type" value="Genomic_DNA"/>
</dbReference>
<name>A0A3P3TUP7_9BACL</name>
<organism evidence="1 2">
    <name type="scientific">Paenibacillus oralis</name>
    <dbReference type="NCBI Taxonomy" id="2490856"/>
    <lineage>
        <taxon>Bacteria</taxon>
        <taxon>Bacillati</taxon>
        <taxon>Bacillota</taxon>
        <taxon>Bacilli</taxon>
        <taxon>Bacillales</taxon>
        <taxon>Paenibacillaceae</taxon>
        <taxon>Paenibacillus</taxon>
    </lineage>
</organism>
<protein>
    <submittedName>
        <fullName evidence="1">Uncharacterized protein</fullName>
    </submittedName>
</protein>
<proteinExistence type="predicted"/>